<evidence type="ECO:0000313" key="1">
    <source>
        <dbReference type="EMBL" id="SJM89485.1"/>
    </source>
</evidence>
<name>A0A1R4GZU4_9GAMM</name>
<organism evidence="1 2">
    <name type="scientific">Crenothrix polyspora</name>
    <dbReference type="NCBI Taxonomy" id="360316"/>
    <lineage>
        <taxon>Bacteria</taxon>
        <taxon>Pseudomonadati</taxon>
        <taxon>Pseudomonadota</taxon>
        <taxon>Gammaproteobacteria</taxon>
        <taxon>Methylococcales</taxon>
        <taxon>Crenotrichaceae</taxon>
        <taxon>Crenothrix</taxon>
    </lineage>
</organism>
<keyword evidence="2" id="KW-1185">Reference proteome</keyword>
<protein>
    <submittedName>
        <fullName evidence="1">Uncharacterized protein</fullName>
    </submittedName>
</protein>
<proteinExistence type="predicted"/>
<accession>A0A1R4GZU4</accession>
<reference evidence="2" key="1">
    <citation type="submission" date="2017-02" db="EMBL/GenBank/DDBJ databases">
        <authorList>
            <person name="Daims H."/>
        </authorList>
    </citation>
    <scope>NUCLEOTIDE SEQUENCE [LARGE SCALE GENOMIC DNA]</scope>
</reference>
<gene>
    <name evidence="1" type="ORF">CRENPOLYSF2_1180015</name>
</gene>
<dbReference type="EMBL" id="FUKJ01000022">
    <property type="protein sequence ID" value="SJM89485.1"/>
    <property type="molecule type" value="Genomic_DNA"/>
</dbReference>
<evidence type="ECO:0000313" key="2">
    <source>
        <dbReference type="Proteomes" id="UP000195442"/>
    </source>
</evidence>
<dbReference type="Proteomes" id="UP000195442">
    <property type="component" value="Unassembled WGS sequence"/>
</dbReference>
<dbReference type="AlphaFoldDB" id="A0A1R4GZU4"/>
<sequence length="55" mass="6310">MKLLWNDWLCGLNGVVSTLKSLFMMNFMSYSYTNPTLATQILKKIGQLPILPYNP</sequence>